<comment type="caution">
    <text evidence="2">The sequence shown here is derived from an EMBL/GenBank/DDBJ whole genome shotgun (WGS) entry which is preliminary data.</text>
</comment>
<dbReference type="EMBL" id="JACXWD010000154">
    <property type="protein sequence ID" value="MBD3869673.1"/>
    <property type="molecule type" value="Genomic_DNA"/>
</dbReference>
<dbReference type="Proteomes" id="UP000648239">
    <property type="component" value="Unassembled WGS sequence"/>
</dbReference>
<accession>A0A8J7CMQ0</accession>
<evidence type="ECO:0000313" key="2">
    <source>
        <dbReference type="EMBL" id="MBD3869673.1"/>
    </source>
</evidence>
<dbReference type="Pfam" id="PF09413">
    <property type="entry name" value="DUF2007"/>
    <property type="match status" value="1"/>
</dbReference>
<reference evidence="2 3" key="1">
    <citation type="submission" date="2020-08" db="EMBL/GenBank/DDBJ databases">
        <title>Acidobacteriota in marine sediments use diverse sulfur dissimilation pathways.</title>
        <authorList>
            <person name="Wasmund K."/>
        </authorList>
    </citation>
    <scope>NUCLEOTIDE SEQUENCE [LARGE SCALE GENOMIC DNA]</scope>
    <source>
        <strain evidence="2">MAG AM4</strain>
    </source>
</reference>
<feature type="domain" description="DUF2007" evidence="1">
    <location>
        <begin position="10"/>
        <end position="74"/>
    </location>
</feature>
<evidence type="ECO:0000259" key="1">
    <source>
        <dbReference type="Pfam" id="PF09413"/>
    </source>
</evidence>
<dbReference type="AlphaFoldDB" id="A0A8J7CMQ0"/>
<organism evidence="2 3">
    <name type="scientific">Candidatus Polarisedimenticola svalbardensis</name>
    <dbReference type="NCBI Taxonomy" id="2886004"/>
    <lineage>
        <taxon>Bacteria</taxon>
        <taxon>Pseudomonadati</taxon>
        <taxon>Acidobacteriota</taxon>
        <taxon>Candidatus Polarisedimenticolia</taxon>
        <taxon>Candidatus Polarisedimenticolales</taxon>
        <taxon>Candidatus Polarisedimenticolaceae</taxon>
        <taxon>Candidatus Polarisedimenticola</taxon>
    </lineage>
</organism>
<name>A0A8J7CMQ0_9BACT</name>
<dbReference type="InterPro" id="IPR018551">
    <property type="entry name" value="DUF2007"/>
</dbReference>
<sequence length="90" mass="9589">MSDSRPDEACVFKASGEFEAQQIKAFLEAHGIQSVLRGEALRNTHGFTLDGLGVVRVLVAAGDEEAALELLQKADDGEMTVKDNDDPSVG</sequence>
<protein>
    <submittedName>
        <fullName evidence="2">DUF2007 domain-containing protein</fullName>
    </submittedName>
</protein>
<gene>
    <name evidence="2" type="ORF">IFK94_16255</name>
</gene>
<evidence type="ECO:0000313" key="3">
    <source>
        <dbReference type="Proteomes" id="UP000648239"/>
    </source>
</evidence>
<dbReference type="Gene3D" id="3.30.70.790">
    <property type="entry name" value="UreE, C-terminal domain"/>
    <property type="match status" value="1"/>
</dbReference>
<proteinExistence type="predicted"/>